<name>A0A183MDB8_9TREM</name>
<gene>
    <name evidence="1" type="ORF">SMRZ_LOCUS14043</name>
</gene>
<dbReference type="Gene3D" id="2.20.110.10">
    <property type="entry name" value="Histone H3 K4-specific methyltransferase SET7/9 N-terminal domain"/>
    <property type="match status" value="1"/>
</dbReference>
<dbReference type="SUPFAM" id="SSF82185">
    <property type="entry name" value="Histone H3 K4-specific methyltransferase SET7/9 N-terminal domain"/>
    <property type="match status" value="1"/>
</dbReference>
<reference evidence="1 2" key="1">
    <citation type="submission" date="2018-11" db="EMBL/GenBank/DDBJ databases">
        <authorList>
            <consortium name="Pathogen Informatics"/>
        </authorList>
    </citation>
    <scope>NUCLEOTIDE SEQUENCE [LARGE SCALE GENOMIC DNA]</scope>
    <source>
        <strain evidence="1 2">Zambia</strain>
    </source>
</reference>
<dbReference type="EMBL" id="UZAI01012348">
    <property type="protein sequence ID" value="VDP09995.1"/>
    <property type="molecule type" value="Genomic_DNA"/>
</dbReference>
<protein>
    <submittedName>
        <fullName evidence="1">Uncharacterized protein</fullName>
    </submittedName>
</protein>
<keyword evidence="2" id="KW-1185">Reference proteome</keyword>
<sequence length="73" mass="8617">MDGLGTYYWPSGHILKAQFEQNNIQENSLIELIDPDGKQWTGQFKQNSQQKLTFNENDKCLNETQLFFNLNEY</sequence>
<proteinExistence type="predicted"/>
<organism evidence="1 2">
    <name type="scientific">Schistosoma margrebowiei</name>
    <dbReference type="NCBI Taxonomy" id="48269"/>
    <lineage>
        <taxon>Eukaryota</taxon>
        <taxon>Metazoa</taxon>
        <taxon>Spiralia</taxon>
        <taxon>Lophotrochozoa</taxon>
        <taxon>Platyhelminthes</taxon>
        <taxon>Trematoda</taxon>
        <taxon>Digenea</taxon>
        <taxon>Strigeidida</taxon>
        <taxon>Schistosomatoidea</taxon>
        <taxon>Schistosomatidae</taxon>
        <taxon>Schistosoma</taxon>
    </lineage>
</organism>
<accession>A0A183MDB8</accession>
<evidence type="ECO:0000313" key="2">
    <source>
        <dbReference type="Proteomes" id="UP000277204"/>
    </source>
</evidence>
<dbReference type="AlphaFoldDB" id="A0A183MDB8"/>
<dbReference type="STRING" id="48269.A0A183MDB8"/>
<dbReference type="Proteomes" id="UP000277204">
    <property type="component" value="Unassembled WGS sequence"/>
</dbReference>
<evidence type="ECO:0000313" key="1">
    <source>
        <dbReference type="EMBL" id="VDP09995.1"/>
    </source>
</evidence>